<dbReference type="Ensembl" id="ENSMMOT00000004318.1">
    <property type="protein sequence ID" value="ENSMMOP00000004242.1"/>
    <property type="gene ID" value="ENSMMOG00000003395.1"/>
</dbReference>
<name>A0A3Q3VYR3_MOLML</name>
<evidence type="ECO:0000256" key="4">
    <source>
        <dbReference type="ARBA" id="ARBA00023157"/>
    </source>
</evidence>
<protein>
    <recommendedName>
        <fullName evidence="8">Mitochondrial import inner membrane translocase subunit Tim10 B</fullName>
    </recommendedName>
</protein>
<keyword evidence="3" id="KW-0811">Translocation</keyword>
<evidence type="ECO:0008006" key="8">
    <source>
        <dbReference type="Google" id="ProtNLM"/>
    </source>
</evidence>
<reference evidence="6" key="1">
    <citation type="submission" date="2025-08" db="UniProtKB">
        <authorList>
            <consortium name="Ensembl"/>
        </authorList>
    </citation>
    <scope>IDENTIFICATION</scope>
</reference>
<accession>A0A3Q3VYR3</accession>
<dbReference type="SUPFAM" id="SSF144122">
    <property type="entry name" value="Tim10-like"/>
    <property type="match status" value="1"/>
</dbReference>
<dbReference type="Proteomes" id="UP000261620">
    <property type="component" value="Unplaced"/>
</dbReference>
<feature type="region of interest" description="Disordered" evidence="5">
    <location>
        <begin position="65"/>
        <end position="98"/>
    </location>
</feature>
<dbReference type="InterPro" id="IPR035427">
    <property type="entry name" value="Tim10-like_dom_sf"/>
</dbReference>
<keyword evidence="2" id="KW-0813">Transport</keyword>
<evidence type="ECO:0000313" key="7">
    <source>
        <dbReference type="Proteomes" id="UP000261620"/>
    </source>
</evidence>
<dbReference type="GO" id="GO:0015031">
    <property type="term" value="P:protein transport"/>
    <property type="evidence" value="ECO:0007669"/>
    <property type="project" value="UniProtKB-KW"/>
</dbReference>
<evidence type="ECO:0000256" key="2">
    <source>
        <dbReference type="ARBA" id="ARBA00022927"/>
    </source>
</evidence>
<dbReference type="InterPro" id="IPR050673">
    <property type="entry name" value="Mito_inner_translocase_sub"/>
</dbReference>
<evidence type="ECO:0000256" key="3">
    <source>
        <dbReference type="ARBA" id="ARBA00023010"/>
    </source>
</evidence>
<evidence type="ECO:0000256" key="1">
    <source>
        <dbReference type="ARBA" id="ARBA00004637"/>
    </source>
</evidence>
<reference evidence="6" key="2">
    <citation type="submission" date="2025-09" db="UniProtKB">
        <authorList>
            <consortium name="Ensembl"/>
        </authorList>
    </citation>
    <scope>IDENTIFICATION</scope>
</reference>
<keyword evidence="4" id="KW-1015">Disulfide bond</keyword>
<feature type="compositionally biased region" description="Gly residues" evidence="5">
    <location>
        <begin position="88"/>
        <end position="98"/>
    </location>
</feature>
<dbReference type="Gene3D" id="1.10.287.810">
    <property type="entry name" value="Mitochondrial import inner membrane translocase subunit tim13 like domains"/>
    <property type="match status" value="1"/>
</dbReference>
<evidence type="ECO:0000313" key="6">
    <source>
        <dbReference type="Ensembl" id="ENSMMOP00000004242.1"/>
    </source>
</evidence>
<comment type="subcellular location">
    <subcellularLocation>
        <location evidence="1">Mitochondrion inner membrane</location>
        <topology evidence="1">Peripheral membrane protein</topology>
    </subcellularLocation>
</comment>
<proteinExistence type="predicted"/>
<keyword evidence="7" id="KW-1185">Reference proteome</keyword>
<sequence length="98" mass="10977">MPRLVIEGYKFLNCPKVSLRRPQKKKQVKRERCVDSCAGKLIRANHRVMGTYVQLMPRMVQRRMEEMESKAAESAKAAEEPRQLPCMGTGGGGGSARA</sequence>
<evidence type="ECO:0000256" key="5">
    <source>
        <dbReference type="SAM" id="MobiDB-lite"/>
    </source>
</evidence>
<dbReference type="PANTHER" id="PTHR13172">
    <property type="entry name" value="MITOCHONDRIAL IMPORT INNER MEMBRANE TRANSLOCASE SUBUNIT TIM9B"/>
    <property type="match status" value="1"/>
</dbReference>
<dbReference type="AlphaFoldDB" id="A0A3Q3VYR3"/>
<feature type="compositionally biased region" description="Basic and acidic residues" evidence="5">
    <location>
        <begin position="65"/>
        <end position="82"/>
    </location>
</feature>
<keyword evidence="2" id="KW-0653">Protein transport</keyword>
<dbReference type="GO" id="GO:0005743">
    <property type="term" value="C:mitochondrial inner membrane"/>
    <property type="evidence" value="ECO:0007669"/>
    <property type="project" value="UniProtKB-SubCell"/>
</dbReference>
<organism evidence="6 7">
    <name type="scientific">Mola mola</name>
    <name type="common">Ocean sunfish</name>
    <name type="synonym">Tetraodon mola</name>
    <dbReference type="NCBI Taxonomy" id="94237"/>
    <lineage>
        <taxon>Eukaryota</taxon>
        <taxon>Metazoa</taxon>
        <taxon>Chordata</taxon>
        <taxon>Craniata</taxon>
        <taxon>Vertebrata</taxon>
        <taxon>Euteleostomi</taxon>
        <taxon>Actinopterygii</taxon>
        <taxon>Neopterygii</taxon>
        <taxon>Teleostei</taxon>
        <taxon>Neoteleostei</taxon>
        <taxon>Acanthomorphata</taxon>
        <taxon>Eupercaria</taxon>
        <taxon>Tetraodontiformes</taxon>
        <taxon>Molidae</taxon>
        <taxon>Mola</taxon>
    </lineage>
</organism>